<organism evidence="2 3">
    <name type="scientific">Septoria linicola</name>
    <dbReference type="NCBI Taxonomy" id="215465"/>
    <lineage>
        <taxon>Eukaryota</taxon>
        <taxon>Fungi</taxon>
        <taxon>Dikarya</taxon>
        <taxon>Ascomycota</taxon>
        <taxon>Pezizomycotina</taxon>
        <taxon>Dothideomycetes</taxon>
        <taxon>Dothideomycetidae</taxon>
        <taxon>Mycosphaerellales</taxon>
        <taxon>Mycosphaerellaceae</taxon>
        <taxon>Septoria</taxon>
    </lineage>
</organism>
<dbReference type="EMBL" id="CP099429">
    <property type="protein sequence ID" value="USW58981.1"/>
    <property type="molecule type" value="Genomic_DNA"/>
</dbReference>
<proteinExistence type="predicted"/>
<reference evidence="2" key="1">
    <citation type="submission" date="2022-06" db="EMBL/GenBank/DDBJ databases">
        <title>Complete genome sequences of two strains of the flax pathogen Septoria linicola.</title>
        <authorList>
            <person name="Lapalu N."/>
            <person name="Simon A."/>
            <person name="Demenou B."/>
            <person name="Paumier D."/>
            <person name="Guillot M.-P."/>
            <person name="Gout L."/>
            <person name="Valade R."/>
        </authorList>
    </citation>
    <scope>NUCLEOTIDE SEQUENCE</scope>
    <source>
        <strain evidence="2">SE15195</strain>
    </source>
</reference>
<evidence type="ECO:0000313" key="3">
    <source>
        <dbReference type="Proteomes" id="UP001056384"/>
    </source>
</evidence>
<protein>
    <submittedName>
        <fullName evidence="2">Uncharacterized protein</fullName>
    </submittedName>
</protein>
<feature type="region of interest" description="Disordered" evidence="1">
    <location>
        <begin position="168"/>
        <end position="208"/>
    </location>
</feature>
<dbReference type="Proteomes" id="UP001056384">
    <property type="component" value="Chromosome 12"/>
</dbReference>
<feature type="compositionally biased region" description="Acidic residues" evidence="1">
    <location>
        <begin position="174"/>
        <end position="191"/>
    </location>
</feature>
<sequence length="208" mass="23488">MPAQPNNNNNEEERSTLLHSVRIAYSKMYTERLSCRRALTAAKEPLSTMPPISGLCARPDHTISDLQAIIKQLSTITQNFIDLTQEIRELAKKKEEAETEKLSQQYRDEMQIFEEKKVQLEKEVAEGEGSGKKGGPSVDERQKEVLGKTLLKLKGKDLDQDNKEVCYFGFSSDSDSELESEDEEDEDEDEGLGGFIVADEDSPEIKKK</sequence>
<evidence type="ECO:0000256" key="1">
    <source>
        <dbReference type="SAM" id="MobiDB-lite"/>
    </source>
</evidence>
<feature type="region of interest" description="Disordered" evidence="1">
    <location>
        <begin position="123"/>
        <end position="143"/>
    </location>
</feature>
<gene>
    <name evidence="2" type="ORF">Slin15195_G123000</name>
</gene>
<keyword evidence="3" id="KW-1185">Reference proteome</keyword>
<dbReference type="AlphaFoldDB" id="A0A9Q9EPP4"/>
<accession>A0A9Q9EPP4</accession>
<evidence type="ECO:0000313" key="2">
    <source>
        <dbReference type="EMBL" id="USW58981.1"/>
    </source>
</evidence>
<name>A0A9Q9EPP4_9PEZI</name>